<keyword evidence="2 5" id="KW-0831">Ubiquinone biosynthesis</keyword>
<dbReference type="HAMAP" id="MF_01632">
    <property type="entry name" value="UbiC"/>
    <property type="match status" value="1"/>
</dbReference>
<reference evidence="6 7" key="1">
    <citation type="journal article" date="2012" name="Appl. Environ. Microbiol.">
        <title>Draft genome sequence of a psychrotolerant sulfur-oxidizing bacterium, Sulfuricella denitrificans skB26, and proteomic insights into cold adaptation.</title>
        <authorList>
            <person name="Watanabe T."/>
            <person name="Kojima H."/>
            <person name="Fukui M."/>
        </authorList>
    </citation>
    <scope>NUCLEOTIDE SEQUENCE [LARGE SCALE GENOMIC DNA]</scope>
    <source>
        <strain evidence="7">skB26</strain>
    </source>
</reference>
<comment type="catalytic activity">
    <reaction evidence="5">
        <text>chorismate = 4-hydroxybenzoate + pyruvate</text>
        <dbReference type="Rhea" id="RHEA:16505"/>
        <dbReference type="ChEBI" id="CHEBI:15361"/>
        <dbReference type="ChEBI" id="CHEBI:17879"/>
        <dbReference type="ChEBI" id="CHEBI:29748"/>
        <dbReference type="EC" id="4.1.3.40"/>
    </reaction>
</comment>
<dbReference type="STRING" id="1163617.SCD_n00507"/>
<evidence type="ECO:0000256" key="4">
    <source>
        <dbReference type="ARBA" id="ARBA00023317"/>
    </source>
</evidence>
<dbReference type="PANTHER" id="PTHR38683">
    <property type="entry name" value="CHORISMATE PYRUVATE-LYASE"/>
    <property type="match status" value="1"/>
</dbReference>
<dbReference type="GO" id="GO:0005829">
    <property type="term" value="C:cytosol"/>
    <property type="evidence" value="ECO:0007669"/>
    <property type="project" value="TreeGrafter"/>
</dbReference>
<dbReference type="EC" id="4.1.3.40" evidence="5"/>
<dbReference type="AlphaFoldDB" id="S6A9M2"/>
<evidence type="ECO:0000313" key="6">
    <source>
        <dbReference type="EMBL" id="BAN34355.1"/>
    </source>
</evidence>
<dbReference type="HOGENOM" id="CLU_096824_2_0_4"/>
<dbReference type="InterPro" id="IPR007440">
    <property type="entry name" value="Chorismate--pyruvate_lyase"/>
</dbReference>
<dbReference type="Gene3D" id="3.40.1410.10">
    <property type="entry name" value="Chorismate lyase-like"/>
    <property type="match status" value="1"/>
</dbReference>
<sequence length="176" mass="20227">MQSLWQNRLSESCTRYRPWLLDRGSLTRRIRMRCAAFSVRHVQQQHGVAMPSERHMVALKHHSRALLRDVFLYCGETPLVFAHSVLPATSLHGTWQGLGRLGSKPLGAALFANPRVQRTPLQFKKLNRRDALYKRACTILPNPPASLWARRSVFYLEGRPILVTEVFLPDILKLHP</sequence>
<dbReference type="InterPro" id="IPR028978">
    <property type="entry name" value="Chorismate_lyase_/UTRA_dom_sf"/>
</dbReference>
<dbReference type="Pfam" id="PF04345">
    <property type="entry name" value="Chor_lyase"/>
    <property type="match status" value="1"/>
</dbReference>
<dbReference type="OrthoDB" id="8606430at2"/>
<keyword evidence="7" id="KW-1185">Reference proteome</keyword>
<dbReference type="RefSeq" id="WP_009206698.1">
    <property type="nucleotide sequence ID" value="NC_022357.1"/>
</dbReference>
<accession>S6A9M2</accession>
<evidence type="ECO:0000256" key="2">
    <source>
        <dbReference type="ARBA" id="ARBA00022688"/>
    </source>
</evidence>
<keyword evidence="1 5" id="KW-0963">Cytoplasm</keyword>
<dbReference type="KEGG" id="sdr:SCD_n00507"/>
<comment type="function">
    <text evidence="5">Removes the pyruvyl group from chorismate, with concomitant aromatization of the ring, to provide 4-hydroxybenzoate (4HB) for the ubiquinone pathway.</text>
</comment>
<comment type="similarity">
    <text evidence="5">Belongs to the UbiC family.</text>
</comment>
<feature type="binding site" evidence="5">
    <location>
        <position position="68"/>
    </location>
    <ligand>
        <name>substrate</name>
    </ligand>
</feature>
<dbReference type="GO" id="GO:0042866">
    <property type="term" value="P:pyruvate biosynthetic process"/>
    <property type="evidence" value="ECO:0007669"/>
    <property type="project" value="UniProtKB-UniRule"/>
</dbReference>
<dbReference type="EMBL" id="AP013066">
    <property type="protein sequence ID" value="BAN34355.1"/>
    <property type="molecule type" value="Genomic_DNA"/>
</dbReference>
<keyword evidence="3 5" id="KW-0456">Lyase</keyword>
<comment type="subcellular location">
    <subcellularLocation>
        <location evidence="5">Cytoplasm</location>
    </subcellularLocation>
</comment>
<evidence type="ECO:0000256" key="1">
    <source>
        <dbReference type="ARBA" id="ARBA00022490"/>
    </source>
</evidence>
<dbReference type="GO" id="GO:0006744">
    <property type="term" value="P:ubiquinone biosynthetic process"/>
    <property type="evidence" value="ECO:0007669"/>
    <property type="project" value="UniProtKB-UniRule"/>
</dbReference>
<dbReference type="eggNOG" id="COG3161">
    <property type="taxonomic scope" value="Bacteria"/>
</dbReference>
<dbReference type="SUPFAM" id="SSF64288">
    <property type="entry name" value="Chorismate lyase-like"/>
    <property type="match status" value="1"/>
</dbReference>
<dbReference type="UniPathway" id="UPA00232"/>
<evidence type="ECO:0000313" key="7">
    <source>
        <dbReference type="Proteomes" id="UP000015559"/>
    </source>
</evidence>
<name>S6A9M2_SULDS</name>
<dbReference type="GO" id="GO:0008813">
    <property type="term" value="F:chorismate lyase activity"/>
    <property type="evidence" value="ECO:0007669"/>
    <property type="project" value="UniProtKB-UniRule"/>
</dbReference>
<dbReference type="PANTHER" id="PTHR38683:SF1">
    <property type="entry name" value="CHORISMATE PYRUVATE-LYASE"/>
    <property type="match status" value="1"/>
</dbReference>
<organism evidence="6 7">
    <name type="scientific">Sulfuricella denitrificans (strain DSM 22764 / NBRC 105220 / skB26)</name>
    <dbReference type="NCBI Taxonomy" id="1163617"/>
    <lineage>
        <taxon>Bacteria</taxon>
        <taxon>Pseudomonadati</taxon>
        <taxon>Pseudomonadota</taxon>
        <taxon>Betaproteobacteria</taxon>
        <taxon>Nitrosomonadales</taxon>
        <taxon>Sulfuricellaceae</taxon>
        <taxon>Sulfuricella</taxon>
    </lineage>
</organism>
<protein>
    <recommendedName>
        <fullName evidence="5">Probable chorismate pyruvate-lyase</fullName>
        <shortName evidence="5">CL</shortName>
        <shortName evidence="5">CPL</shortName>
        <ecNumber evidence="5">4.1.3.40</ecNumber>
    </recommendedName>
</protein>
<feature type="binding site" evidence="5">
    <location>
        <position position="165"/>
    </location>
    <ligand>
        <name>substrate</name>
    </ligand>
</feature>
<feature type="binding site" evidence="5">
    <location>
        <position position="106"/>
    </location>
    <ligand>
        <name>substrate</name>
    </ligand>
</feature>
<evidence type="ECO:0000256" key="5">
    <source>
        <dbReference type="HAMAP-Rule" id="MF_01632"/>
    </source>
</evidence>
<gene>
    <name evidence="5" type="primary">ubiC</name>
    <name evidence="6" type="ORF">SCD_n00507</name>
</gene>
<evidence type="ECO:0000256" key="3">
    <source>
        <dbReference type="ARBA" id="ARBA00023239"/>
    </source>
</evidence>
<keyword evidence="4 5" id="KW-0670">Pyruvate</keyword>
<dbReference type="Proteomes" id="UP000015559">
    <property type="component" value="Chromosome"/>
</dbReference>
<comment type="pathway">
    <text evidence="5">Cofactor biosynthesis; ubiquinone biosynthesis.</text>
</comment>
<proteinExistence type="inferred from homology"/>
<comment type="caution">
    <text evidence="5">Lacks conserved residue(s) required for the propagation of feature annotation.</text>
</comment>